<protein>
    <submittedName>
        <fullName evidence="1">Capsid protein</fullName>
    </submittedName>
</protein>
<name>A0A8E7L4K6_9VIRU</name>
<reference evidence="1" key="1">
    <citation type="submission" date="2020-10" db="EMBL/GenBank/DDBJ databases">
        <title>CRESS DNA virus dark matter in the feces of wild birds.</title>
        <authorList>
            <person name="Yang S."/>
            <person name="Zhang W."/>
        </authorList>
    </citation>
    <scope>NUCLEOTIDE SEQUENCE</scope>
    <source>
        <strain evidence="1">Gps215gen1</strain>
    </source>
</reference>
<proteinExistence type="predicted"/>
<accession>A0A8E7L4K6</accession>
<sequence>MAYSRYRRRANFRRRVRRGVRRYRRKFRRGARRYVRRSMTRRQVVNTAANKCHDNMPSANISSDGASTVVGIPTVMSSPNLSAVIFCASARGSQWTEAESEYARQKTEVYAKGYLDKVTIETVDGGNWRWRRIAFQCHSDDMIASVMPNTMAQYDSQHGYVRAVRPITTTGDSGLGATLRQLFQGTLGTDYYDLFVAVCDRNRNRILMDRTLPIQSPNGNGVFRNYRDYIGVNKKIRYNEKEIGYEKDPESDVIAQMQNYTWFATPTRYSGGDVYVVDLFSCADGGNVNSQLNFLSHGTYYWHEK</sequence>
<organism evidence="1">
    <name type="scientific">Chrysolophuspictus Genomoviridae sp</name>
    <dbReference type="NCBI Taxonomy" id="2814942"/>
    <lineage>
        <taxon>Viruses</taxon>
        <taxon>Monodnaviria</taxon>
        <taxon>Shotokuvirae</taxon>
        <taxon>Cressdnaviricota</taxon>
        <taxon>Repensiviricetes</taxon>
        <taxon>Geplafuvirales</taxon>
        <taxon>Genomoviridae</taxon>
    </lineage>
</organism>
<evidence type="ECO:0000313" key="1">
    <source>
        <dbReference type="EMBL" id="QVW56425.1"/>
    </source>
</evidence>
<dbReference type="EMBL" id="MW182898">
    <property type="protein sequence ID" value="QVW56425.1"/>
    <property type="molecule type" value="Genomic_DNA"/>
</dbReference>